<evidence type="ECO:0000256" key="1">
    <source>
        <dbReference type="SAM" id="Phobius"/>
    </source>
</evidence>
<dbReference type="RefSeq" id="YP_010780240.1">
    <property type="nucleotide sequence ID" value="NC_075038.1"/>
</dbReference>
<dbReference type="EMBL" id="MF405918">
    <property type="protein sequence ID" value="QKU33633.1"/>
    <property type="molecule type" value="Genomic_DNA"/>
</dbReference>
<evidence type="ECO:0000313" key="2">
    <source>
        <dbReference type="EMBL" id="QKU33633.1"/>
    </source>
</evidence>
<reference evidence="2" key="2">
    <citation type="journal article" date="2018" name="Nat. Commun.">
        <title>Tailed giant Tupanvirus possesses the most complete translational apparatus of the known virosphere.</title>
        <authorList>
            <person name="Abrahao J."/>
            <person name="Silva L."/>
            <person name="Silva L.S."/>
            <person name="Khalil J.Y.B."/>
            <person name="Rodrigues R."/>
            <person name="Arantes T."/>
            <person name="Assis F."/>
            <person name="Boratto P."/>
            <person name="Andrade M."/>
            <person name="Kroon E.G."/>
            <person name="Ribeiro B."/>
            <person name="Bergier I."/>
            <person name="Seligmann H."/>
            <person name="Ghigo E."/>
            <person name="Colson P."/>
            <person name="Levasseur A."/>
            <person name="Kroemer G."/>
            <person name="Raoult D."/>
            <person name="La Scola B."/>
        </authorList>
    </citation>
    <scope>NUCLEOTIDE SEQUENCE [LARGE SCALE GENOMIC DNA]</scope>
    <source>
        <strain evidence="2">Deep ocean</strain>
    </source>
</reference>
<feature type="transmembrane region" description="Helical" evidence="1">
    <location>
        <begin position="253"/>
        <end position="275"/>
    </location>
</feature>
<sequence>MSISRKNLNNNRKIFYEKNAKFEIIPQMDQINASEFRNHIKFLADVYHSKYSKDCFFWKYDEKTNCIIINDNGYAIENDIFNQFTQLVYWLFSRDYSIKGSYHSRTDNIIESITMDGKAKFVSHHILSDDEPLEIKFDNNNNSNDLDDETSKIIIDAKNKIYQHLEILKTIPCVYCDSEFEEKTKDTNAIKNKICDNKIYTKIGKIDNSISCVLINRIPGPSDEENSFVIKSLHDRITELENNHKKQLKINKFFLRICTVIGLFTAGSFFFYMTIGKENGIL</sequence>
<keyword evidence="1" id="KW-1133">Transmembrane helix</keyword>
<reference evidence="2" key="1">
    <citation type="submission" date="2017-06" db="EMBL/GenBank/DDBJ databases">
        <authorList>
            <person name="Assis F.L."/>
            <person name="Abrahao J.S."/>
            <person name="Silva L."/>
            <person name="Khalil J.B."/>
            <person name="Rodrigues R."/>
            <person name="Silva L.S."/>
            <person name="Boratto P."/>
            <person name="Andrade M."/>
            <person name="Kroon E.G."/>
            <person name="Ribeiro B."/>
            <person name="Bergier I."/>
            <person name="Seligmann H."/>
            <person name="Ghigo E."/>
            <person name="Colson P."/>
            <person name="Levasseur A."/>
            <person name="Raoult D."/>
            <person name="Scola B.L."/>
        </authorList>
    </citation>
    <scope>NUCLEOTIDE SEQUENCE</scope>
    <source>
        <strain evidence="2">Deep ocean</strain>
    </source>
</reference>
<organism evidence="2">
    <name type="scientific">Tupanvirus deep ocean</name>
    <dbReference type="NCBI Taxonomy" id="2126984"/>
    <lineage>
        <taxon>Viruses</taxon>
        <taxon>Varidnaviria</taxon>
        <taxon>Bamfordvirae</taxon>
        <taxon>Nucleocytoviricota</taxon>
        <taxon>Megaviricetes</taxon>
        <taxon>Imitervirales</taxon>
        <taxon>Mimiviridae</taxon>
        <taxon>Megamimivirinae</taxon>
        <taxon>Tupanvirus</taxon>
        <taxon>Tupanvirus altamarinense</taxon>
    </lineage>
</organism>
<dbReference type="KEGG" id="vg:80516931"/>
<keyword evidence="1" id="KW-0812">Transmembrane</keyword>
<keyword evidence="1" id="KW-0472">Membrane</keyword>
<dbReference type="GeneID" id="80516931"/>
<proteinExistence type="predicted"/>
<name>A0A6N1NNH5_9VIRU</name>
<protein>
    <submittedName>
        <fullName evidence="2">Uncharacterized protein</fullName>
    </submittedName>
</protein>
<accession>A0A6N1NNH5</accession>